<dbReference type="EMBL" id="AY316747">
    <property type="protein sequence ID" value="AAQ87447.1"/>
    <property type="molecule type" value="Genomic_DNA"/>
</dbReference>
<gene>
    <name evidence="1" type="ORF">RNGR00322</name>
</gene>
<reference evidence="1" key="1">
    <citation type="submission" date="2003-06" db="EMBL/GenBank/DDBJ databases">
        <title>Comparative DNA analysis of two large contigs of the Rhizobium sp. NGR234 megaplasmid 2.</title>
        <authorList>
            <person name="Broughton W.J."/>
            <person name="Perret X."/>
            <person name="Staehelin C."/>
            <person name="Schmitz R.A."/>
            <person name="Raasch C."/>
            <person name="Liesegang H."/>
            <person name="Gottschalk G."/>
            <person name="Streit W.R."/>
        </authorList>
    </citation>
    <scope>NUCLEOTIDE SEQUENCE</scope>
    <source>
        <strain evidence="1">NGR234</strain>
        <plasmid evidence="1">megaplasmid 2</plasmid>
    </source>
</reference>
<evidence type="ECO:0000313" key="1">
    <source>
        <dbReference type="EMBL" id="AAQ87447.1"/>
    </source>
</evidence>
<sequence>MMPEWPVALDIDFAAVRQNLFSASHGAISDWRSFPWHRDRENRVQAHKAHSSQAIAIDVFGTLKMSTDRDRILDAIARQVGVPPGGPWSINLEWTDGDRLLRELRPTQVDALAVGSKAALIIECKFTETGGKCNQTAASRTGKPQCNGSYSDQINPGNGVRSRCTLTGKGIRYWDYIPKLFDLDPTAEYAPCPFAGDAYQWMRNAVLAAAIGKHRNLHAAAVAAFADHPNFPTARKAKLGLFDARLGGGQAAITPISYQEIIEIARQVGLDQQLWTDLSEWVGEKITRVSSQQPESAVATR</sequence>
<proteinExistence type="predicted"/>
<dbReference type="InterPro" id="IPR054333">
    <property type="entry name" value="REase-ARP-assoc"/>
</dbReference>
<evidence type="ECO:0008006" key="2">
    <source>
        <dbReference type="Google" id="ProtNLM"/>
    </source>
</evidence>
<dbReference type="AlphaFoldDB" id="Q6W1C1"/>
<keyword evidence="1" id="KW-0614">Plasmid</keyword>
<geneLocation type="plasmid" evidence="1">
    <name>megaplasmid 2</name>
</geneLocation>
<accession>Q6W1C1</accession>
<name>Q6W1C1_SINFN</name>
<dbReference type="Pfam" id="PF22558">
    <property type="entry name" value="REase-ARP"/>
    <property type="match status" value="1"/>
</dbReference>
<organism evidence="1">
    <name type="scientific">Sinorhizobium fredii (strain NBRC 101917 / NGR234)</name>
    <dbReference type="NCBI Taxonomy" id="394"/>
    <lineage>
        <taxon>Bacteria</taxon>
        <taxon>Pseudomonadati</taxon>
        <taxon>Pseudomonadota</taxon>
        <taxon>Alphaproteobacteria</taxon>
        <taxon>Hyphomicrobiales</taxon>
        <taxon>Rhizobiaceae</taxon>
        <taxon>Sinorhizobium/Ensifer group</taxon>
        <taxon>Sinorhizobium</taxon>
    </lineage>
</organism>
<protein>
    <recommendedName>
        <fullName evidence="2">Restriction endonuclease</fullName>
    </recommendedName>
</protein>